<dbReference type="EMBL" id="CAKLCB010000127">
    <property type="protein sequence ID" value="CAH0515713.1"/>
    <property type="molecule type" value="Genomic_DNA"/>
</dbReference>
<dbReference type="GO" id="GO:0019216">
    <property type="term" value="P:regulation of lipid metabolic process"/>
    <property type="evidence" value="ECO:0007669"/>
    <property type="project" value="TreeGrafter"/>
</dbReference>
<evidence type="ECO:0000256" key="3">
    <source>
        <dbReference type="SAM" id="Coils"/>
    </source>
</evidence>
<dbReference type="PANTHER" id="PTHR12499:SF0">
    <property type="entry name" value="OPTIC ATROPHY 3 PROTEIN"/>
    <property type="match status" value="1"/>
</dbReference>
<reference evidence="4 6" key="1">
    <citation type="submission" date="2021-11" db="EMBL/GenBank/DDBJ databases">
        <authorList>
            <person name="Islam A."/>
            <person name="Islam S."/>
            <person name="Flora M.S."/>
            <person name="Rahman M."/>
            <person name="Ziaur R.M."/>
            <person name="Epstein J.H."/>
            <person name="Hassan M."/>
            <person name="Klassen M."/>
            <person name="Woodard K."/>
            <person name="Webb A."/>
            <person name="Webby R.J."/>
            <person name="El Zowalaty M.E."/>
        </authorList>
    </citation>
    <scope>NUCLEOTIDE SEQUENCE</scope>
    <source>
        <strain evidence="5">Pbs1</strain>
        <strain evidence="4">Pbs3</strain>
    </source>
</reference>
<evidence type="ECO:0000256" key="2">
    <source>
        <dbReference type="ARBA" id="ARBA00023054"/>
    </source>
</evidence>
<comment type="similarity">
    <text evidence="1">Belongs to the OPA3 family.</text>
</comment>
<comment type="caution">
    <text evidence="4">The sequence shown here is derived from an EMBL/GenBank/DDBJ whole genome shotgun (WGS) entry which is preliminary data.</text>
</comment>
<sequence length="173" mass="19781">MSMKLHMGFQDISTYTIKPLPADKAVEQGADLIGELLIFSVALGVASLEYSRSVASTRVKEAIQKEQQLQEEQEMEARFQYLENQVTWLEERLDKVTNILEHEMGERLEFLVTQANQRMEKQPEGDETLTLTRRRQQDQNVHVGFEIDENTVASSSVAKVWKSTYNAVAGLFK</sequence>
<evidence type="ECO:0008006" key="8">
    <source>
        <dbReference type="Google" id="ProtNLM"/>
    </source>
</evidence>
<keyword evidence="6" id="KW-1185">Reference proteome</keyword>
<evidence type="ECO:0000313" key="7">
    <source>
        <dbReference type="Proteomes" id="UP001160483"/>
    </source>
</evidence>
<dbReference type="Proteomes" id="UP001158986">
    <property type="component" value="Unassembled WGS sequence"/>
</dbReference>
<gene>
    <name evidence="5" type="ORF">PBS001_LOCUS2414</name>
    <name evidence="4" type="ORF">PBS003_LOCUS1624</name>
</gene>
<evidence type="ECO:0000313" key="4">
    <source>
        <dbReference type="EMBL" id="CAH0474783.1"/>
    </source>
</evidence>
<dbReference type="InterPro" id="IPR010754">
    <property type="entry name" value="OPA3-like"/>
</dbReference>
<accession>A0AAU9KPM9</accession>
<organism evidence="4 7">
    <name type="scientific">Peronospora belbahrii</name>
    <dbReference type="NCBI Taxonomy" id="622444"/>
    <lineage>
        <taxon>Eukaryota</taxon>
        <taxon>Sar</taxon>
        <taxon>Stramenopiles</taxon>
        <taxon>Oomycota</taxon>
        <taxon>Peronosporomycetes</taxon>
        <taxon>Peronosporales</taxon>
        <taxon>Peronosporaceae</taxon>
        <taxon>Peronospora</taxon>
    </lineage>
</organism>
<dbReference type="Proteomes" id="UP001160483">
    <property type="component" value="Unassembled WGS sequence"/>
</dbReference>
<dbReference type="GO" id="GO:0005739">
    <property type="term" value="C:mitochondrion"/>
    <property type="evidence" value="ECO:0007669"/>
    <property type="project" value="TreeGrafter"/>
</dbReference>
<evidence type="ECO:0000256" key="1">
    <source>
        <dbReference type="ARBA" id="ARBA00007584"/>
    </source>
</evidence>
<dbReference type="EMBL" id="CAKKTJ010000114">
    <property type="protein sequence ID" value="CAH0474783.1"/>
    <property type="molecule type" value="Genomic_DNA"/>
</dbReference>
<name>A0AAU9KPM9_9STRA</name>
<dbReference type="Pfam" id="PF07047">
    <property type="entry name" value="OPA3"/>
    <property type="match status" value="1"/>
</dbReference>
<dbReference type="AlphaFoldDB" id="A0AAU9KPM9"/>
<feature type="coiled-coil region" evidence="3">
    <location>
        <begin position="52"/>
        <end position="85"/>
    </location>
</feature>
<protein>
    <recommendedName>
        <fullName evidence="8">OPA3-like protein</fullName>
    </recommendedName>
</protein>
<dbReference type="PANTHER" id="PTHR12499">
    <property type="entry name" value="OPTIC ATROPHY 3 PROTEIN OPA3"/>
    <property type="match status" value="1"/>
</dbReference>
<evidence type="ECO:0000313" key="6">
    <source>
        <dbReference type="Proteomes" id="UP001158986"/>
    </source>
</evidence>
<evidence type="ECO:0000313" key="5">
    <source>
        <dbReference type="EMBL" id="CAH0515713.1"/>
    </source>
</evidence>
<keyword evidence="2 3" id="KW-0175">Coiled coil</keyword>
<proteinExistence type="inferred from homology"/>